<keyword evidence="3" id="KW-1185">Reference proteome</keyword>
<sequence length="433" mass="47279">MEKIYDVAEAAVGEETFGQVLRRLRGNRTLEAVAHAADISISYVQKLEADGGKPSRRVVERLEAATNAQGALIEASEKIGKQSAPNAEILPPAAAMSPVRTLDINDAFGEDTTERRHLLQLTASAAMGAVLDGEAIRRRLNQAMGARRGLAEWSIAHENHLHALRTRPPAQVVHDLAIDLEALSQYLETARKDEIAELDRVTALLASIQANAFTRMGDHGAALRWWETARWAADASGDLDLQLLVRAEEAGHGLYGQRSPQIVLRLLAEAVDLAGKRQTLKFVAAEAKALSMLGRHDEAMRALRRLDDLAQQGVRGDALSFWKPDQVYFTQSWVYSAAGIEDLAGDAREQVLRHAGDYVYQANVELHTAWAMVSQGGVEEGMAHAAAVMASLSSAFRSTHVMETAKMVLQAVPLEQRDRPAVRDVRSLLAIEA</sequence>
<name>A0ABW1CRM8_9ACTN</name>
<reference evidence="3" key="1">
    <citation type="journal article" date="2019" name="Int. J. Syst. Evol. Microbiol.">
        <title>The Global Catalogue of Microorganisms (GCM) 10K type strain sequencing project: providing services to taxonomists for standard genome sequencing and annotation.</title>
        <authorList>
            <consortium name="The Broad Institute Genomics Platform"/>
            <consortium name="The Broad Institute Genome Sequencing Center for Infectious Disease"/>
            <person name="Wu L."/>
            <person name="Ma J."/>
        </authorList>
    </citation>
    <scope>NUCLEOTIDE SEQUENCE [LARGE SCALE GENOMIC DNA]</scope>
    <source>
        <strain evidence="3">CCUG 53903</strain>
    </source>
</reference>
<organism evidence="2 3">
    <name type="scientific">Nonomuraea insulae</name>
    <dbReference type="NCBI Taxonomy" id="1616787"/>
    <lineage>
        <taxon>Bacteria</taxon>
        <taxon>Bacillati</taxon>
        <taxon>Actinomycetota</taxon>
        <taxon>Actinomycetes</taxon>
        <taxon>Streptosporangiales</taxon>
        <taxon>Streptosporangiaceae</taxon>
        <taxon>Nonomuraea</taxon>
    </lineage>
</organism>
<dbReference type="Gene3D" id="1.10.260.40">
    <property type="entry name" value="lambda repressor-like DNA-binding domains"/>
    <property type="match status" value="1"/>
</dbReference>
<dbReference type="SMART" id="SM00530">
    <property type="entry name" value="HTH_XRE"/>
    <property type="match status" value="1"/>
</dbReference>
<evidence type="ECO:0000313" key="2">
    <source>
        <dbReference type="EMBL" id="MFC5828027.1"/>
    </source>
</evidence>
<dbReference type="InterPro" id="IPR001387">
    <property type="entry name" value="Cro/C1-type_HTH"/>
</dbReference>
<feature type="domain" description="HTH cro/C1-type" evidence="1">
    <location>
        <begin position="20"/>
        <end position="73"/>
    </location>
</feature>
<dbReference type="Proteomes" id="UP001596058">
    <property type="component" value="Unassembled WGS sequence"/>
</dbReference>
<dbReference type="RefSeq" id="WP_379517533.1">
    <property type="nucleotide sequence ID" value="NZ_JBHSPA010000034.1"/>
</dbReference>
<dbReference type="SUPFAM" id="SSF47413">
    <property type="entry name" value="lambda repressor-like DNA-binding domains"/>
    <property type="match status" value="1"/>
</dbReference>
<accession>A0ABW1CRM8</accession>
<proteinExistence type="predicted"/>
<dbReference type="CDD" id="cd00093">
    <property type="entry name" value="HTH_XRE"/>
    <property type="match status" value="1"/>
</dbReference>
<dbReference type="InterPro" id="IPR010982">
    <property type="entry name" value="Lambda_DNA-bd_dom_sf"/>
</dbReference>
<dbReference type="Pfam" id="PF13560">
    <property type="entry name" value="HTH_31"/>
    <property type="match status" value="1"/>
</dbReference>
<gene>
    <name evidence="2" type="ORF">ACFPZ3_29535</name>
</gene>
<protein>
    <submittedName>
        <fullName evidence="2">Helix-turn-helix domain-containing protein</fullName>
    </submittedName>
</protein>
<evidence type="ECO:0000313" key="3">
    <source>
        <dbReference type="Proteomes" id="UP001596058"/>
    </source>
</evidence>
<dbReference type="EMBL" id="JBHSPA010000034">
    <property type="protein sequence ID" value="MFC5828027.1"/>
    <property type="molecule type" value="Genomic_DNA"/>
</dbReference>
<comment type="caution">
    <text evidence="2">The sequence shown here is derived from an EMBL/GenBank/DDBJ whole genome shotgun (WGS) entry which is preliminary data.</text>
</comment>
<evidence type="ECO:0000259" key="1">
    <source>
        <dbReference type="SMART" id="SM00530"/>
    </source>
</evidence>